<keyword evidence="1" id="KW-0732">Signal</keyword>
<reference evidence="2 3" key="1">
    <citation type="submission" date="2006-09" db="EMBL/GenBank/DDBJ databases">
        <authorList>
            <person name="Emerson D."/>
            <person name="Ferriera S."/>
            <person name="Johnson J."/>
            <person name="Kravitz S."/>
            <person name="Halpern A."/>
            <person name="Remington K."/>
            <person name="Beeson K."/>
            <person name="Tran B."/>
            <person name="Rogers Y.-H."/>
            <person name="Friedman R."/>
            <person name="Venter J.C."/>
        </authorList>
    </citation>
    <scope>NUCLEOTIDE SEQUENCE [LARGE SCALE GENOMIC DNA]</scope>
    <source>
        <strain evidence="2 3">PV-1</strain>
    </source>
</reference>
<evidence type="ECO:0000313" key="3">
    <source>
        <dbReference type="Proteomes" id="UP000005297"/>
    </source>
</evidence>
<comment type="caution">
    <text evidence="2">The sequence shown here is derived from an EMBL/GenBank/DDBJ whole genome shotgun (WGS) entry which is preliminary data.</text>
</comment>
<protein>
    <submittedName>
        <fullName evidence="2">Uncharacterized protein</fullName>
    </submittedName>
</protein>
<dbReference type="AlphaFoldDB" id="Q0F1P1"/>
<feature type="signal peptide" evidence="1">
    <location>
        <begin position="1"/>
        <end position="19"/>
    </location>
</feature>
<organism evidence="2 3">
    <name type="scientific">Mariprofundus ferrooxydans PV-1</name>
    <dbReference type="NCBI Taxonomy" id="314345"/>
    <lineage>
        <taxon>Bacteria</taxon>
        <taxon>Pseudomonadati</taxon>
        <taxon>Pseudomonadota</taxon>
        <taxon>Candidatius Mariprofundia</taxon>
        <taxon>Mariprofundales</taxon>
        <taxon>Mariprofundaceae</taxon>
        <taxon>Mariprofundus</taxon>
    </lineage>
</organism>
<gene>
    <name evidence="2" type="ORF">SPV1_10476</name>
</gene>
<proteinExistence type="predicted"/>
<dbReference type="InParanoid" id="Q0F1P1"/>
<evidence type="ECO:0000313" key="2">
    <source>
        <dbReference type="EMBL" id="EAU55150.1"/>
    </source>
</evidence>
<accession>Q0F1P1</accession>
<evidence type="ECO:0000256" key="1">
    <source>
        <dbReference type="SAM" id="SignalP"/>
    </source>
</evidence>
<keyword evidence="3" id="KW-1185">Reference proteome</keyword>
<dbReference type="EMBL" id="AATS01000003">
    <property type="protein sequence ID" value="EAU55150.1"/>
    <property type="molecule type" value="Genomic_DNA"/>
</dbReference>
<feature type="chain" id="PRO_5004171586" evidence="1">
    <location>
        <begin position="20"/>
        <end position="101"/>
    </location>
</feature>
<name>Q0F1P1_9PROT</name>
<sequence>MLAWIAVFSLQLGMFVCGAGIDVCQAADAPAHMTSSQTDHNHDSSPIDQTCAAHAAHVFLGQAINNQGTYDVPLKLVNIPTSLNLPEIAHFIDQPPKLLHS</sequence>
<dbReference type="Proteomes" id="UP000005297">
    <property type="component" value="Unassembled WGS sequence"/>
</dbReference>
<dbReference type="HOGENOM" id="CLU_2288131_0_0_0"/>